<feature type="domain" description="Lipid-binding serum glycoprotein N-terminal" evidence="2">
    <location>
        <begin position="45"/>
        <end position="181"/>
    </location>
</feature>
<accession>A0A8B9P1B5</accession>
<evidence type="ECO:0000313" key="4">
    <source>
        <dbReference type="Proteomes" id="UP000694424"/>
    </source>
</evidence>
<evidence type="ECO:0000256" key="1">
    <source>
        <dbReference type="SAM" id="SignalP"/>
    </source>
</evidence>
<proteinExistence type="predicted"/>
<feature type="chain" id="PRO_5034256308" description="Lipid-binding serum glycoprotein N-terminal domain-containing protein" evidence="1">
    <location>
        <begin position="22"/>
        <end position="393"/>
    </location>
</feature>
<organism evidence="3 4">
    <name type="scientific">Apteryx owenii</name>
    <name type="common">Little spotted kiwi</name>
    <dbReference type="NCBI Taxonomy" id="8824"/>
    <lineage>
        <taxon>Eukaryota</taxon>
        <taxon>Metazoa</taxon>
        <taxon>Chordata</taxon>
        <taxon>Craniata</taxon>
        <taxon>Vertebrata</taxon>
        <taxon>Euteleostomi</taxon>
        <taxon>Archelosauria</taxon>
        <taxon>Archosauria</taxon>
        <taxon>Dinosauria</taxon>
        <taxon>Saurischia</taxon>
        <taxon>Theropoda</taxon>
        <taxon>Coelurosauria</taxon>
        <taxon>Aves</taxon>
        <taxon>Palaeognathae</taxon>
        <taxon>Apterygiformes</taxon>
        <taxon>Apterygidae</taxon>
        <taxon>Apteryx</taxon>
    </lineage>
</organism>
<feature type="signal peptide" evidence="1">
    <location>
        <begin position="1"/>
        <end position="21"/>
    </location>
</feature>
<dbReference type="PANTHER" id="PTHR46019">
    <property type="entry name" value="BPI FOLD-CONTAINING FAMILY B MEMBER 4-RELATED"/>
    <property type="match status" value="1"/>
</dbReference>
<dbReference type="AlphaFoldDB" id="A0A8B9P1B5"/>
<protein>
    <recommendedName>
        <fullName evidence="2">Lipid-binding serum glycoprotein N-terminal domain-containing protein</fullName>
    </recommendedName>
</protein>
<keyword evidence="4" id="KW-1185">Reference proteome</keyword>
<sequence>MKMFKLFGVLFFCGLLTPSQEVLPGLSCAVSPGAMRNVLSGAILQNGLLQQHLQSLVLPNIMDEGGLLNAPISITGLHLVKAQFPELSVMLLPGIGVQMTIAAKLELRGNGLLGLLPEIIDIIADMSITANIKCTNYESGTVQVVIEDCLCIFGAIKVKLLSGLLSLSINDLVHNQLAGTLLCHLSLQGAVQQVGGSIIPHDSSSSALPPLMDKLLVLGLRQSFLNAAVSLIIQKQSQTFICMPEAVSTAVPDSVSLQFLQCSSCPRTDPLSIEIAFSGNPLFLLEVKKATINLSVMIQLFIQRLDGSVLSLLLLKAVSINVKTSYWCSSLRLAVFQLQCLLLSCAWQTSHCVVSSLVQISSLKPHCRTLLVEKFLPLLNGKVTGIAVKFRVL</sequence>
<dbReference type="InterPro" id="IPR017943">
    <property type="entry name" value="Bactericidal_perm-incr_a/b_dom"/>
</dbReference>
<dbReference type="SUPFAM" id="SSF55394">
    <property type="entry name" value="Bactericidal permeability-increasing protein, BPI"/>
    <property type="match status" value="2"/>
</dbReference>
<keyword evidence="1" id="KW-0732">Signal</keyword>
<dbReference type="GO" id="GO:0008289">
    <property type="term" value="F:lipid binding"/>
    <property type="evidence" value="ECO:0007669"/>
    <property type="project" value="InterPro"/>
</dbReference>
<dbReference type="Ensembl" id="ENSAOWT00000006289.1">
    <property type="protein sequence ID" value="ENSAOWP00000005539.1"/>
    <property type="gene ID" value="ENSAOWG00000003805.1"/>
</dbReference>
<name>A0A8B9P1B5_APTOW</name>
<reference evidence="3" key="2">
    <citation type="submission" date="2025-09" db="UniProtKB">
        <authorList>
            <consortium name="Ensembl"/>
        </authorList>
    </citation>
    <scope>IDENTIFICATION</scope>
</reference>
<dbReference type="InterPro" id="IPR051660">
    <property type="entry name" value="BPI_fold-BPI/LBP"/>
</dbReference>
<dbReference type="Gene3D" id="3.15.10.10">
    <property type="entry name" value="Bactericidal permeability-increasing protein, domain 1"/>
    <property type="match status" value="1"/>
</dbReference>
<dbReference type="InterPro" id="IPR017942">
    <property type="entry name" value="Lipid-bd_serum_glycop_N"/>
</dbReference>
<reference evidence="3" key="1">
    <citation type="submission" date="2025-08" db="UniProtKB">
        <authorList>
            <consortium name="Ensembl"/>
        </authorList>
    </citation>
    <scope>IDENTIFICATION</scope>
</reference>
<evidence type="ECO:0000313" key="3">
    <source>
        <dbReference type="Ensembl" id="ENSAOWP00000005539.1"/>
    </source>
</evidence>
<dbReference type="Proteomes" id="UP000694424">
    <property type="component" value="Unplaced"/>
</dbReference>
<dbReference type="Pfam" id="PF01273">
    <property type="entry name" value="LBP_BPI_CETP"/>
    <property type="match status" value="1"/>
</dbReference>
<dbReference type="PANTHER" id="PTHR46019:SF4">
    <property type="entry name" value="BPI FOLD-CONTAINING FAMILY B MEMBER 4"/>
    <property type="match status" value="1"/>
</dbReference>
<evidence type="ECO:0000259" key="2">
    <source>
        <dbReference type="Pfam" id="PF01273"/>
    </source>
</evidence>